<gene>
    <name evidence="1" type="ORF">H5410_049178</name>
</gene>
<dbReference type="OrthoDB" id="696485at2759"/>
<name>A0A9J5XNT3_SOLCO</name>
<accession>A0A9J5XNT3</accession>
<dbReference type="AlphaFoldDB" id="A0A9J5XNT3"/>
<evidence type="ECO:0000313" key="1">
    <source>
        <dbReference type="EMBL" id="KAG5588744.1"/>
    </source>
</evidence>
<comment type="caution">
    <text evidence="1">The sequence shown here is derived from an EMBL/GenBank/DDBJ whole genome shotgun (WGS) entry which is preliminary data.</text>
</comment>
<proteinExistence type="predicted"/>
<evidence type="ECO:0000313" key="2">
    <source>
        <dbReference type="Proteomes" id="UP000824120"/>
    </source>
</evidence>
<sequence>MIYEGEEQHAETQEDKFNICMTSTTSITGRDLFIIFRGIRWTMPGRTSDVLTSWNAEEDGKTNNDRWRVVSAVIWWTI</sequence>
<dbReference type="Proteomes" id="UP000824120">
    <property type="component" value="Chromosome 9"/>
</dbReference>
<organism evidence="1 2">
    <name type="scientific">Solanum commersonii</name>
    <name type="common">Commerson's wild potato</name>
    <name type="synonym">Commerson's nightshade</name>
    <dbReference type="NCBI Taxonomy" id="4109"/>
    <lineage>
        <taxon>Eukaryota</taxon>
        <taxon>Viridiplantae</taxon>
        <taxon>Streptophyta</taxon>
        <taxon>Embryophyta</taxon>
        <taxon>Tracheophyta</taxon>
        <taxon>Spermatophyta</taxon>
        <taxon>Magnoliopsida</taxon>
        <taxon>eudicotyledons</taxon>
        <taxon>Gunneridae</taxon>
        <taxon>Pentapetalae</taxon>
        <taxon>asterids</taxon>
        <taxon>lamiids</taxon>
        <taxon>Solanales</taxon>
        <taxon>Solanaceae</taxon>
        <taxon>Solanoideae</taxon>
        <taxon>Solaneae</taxon>
        <taxon>Solanum</taxon>
    </lineage>
</organism>
<dbReference type="EMBL" id="JACXVP010000009">
    <property type="protein sequence ID" value="KAG5588744.1"/>
    <property type="molecule type" value="Genomic_DNA"/>
</dbReference>
<keyword evidence="2" id="KW-1185">Reference proteome</keyword>
<reference evidence="1 2" key="1">
    <citation type="submission" date="2020-09" db="EMBL/GenBank/DDBJ databases">
        <title>De no assembly of potato wild relative species, Solanum commersonii.</title>
        <authorList>
            <person name="Cho K."/>
        </authorList>
    </citation>
    <scope>NUCLEOTIDE SEQUENCE [LARGE SCALE GENOMIC DNA]</scope>
    <source>
        <strain evidence="1">LZ3.2</strain>
        <tissue evidence="1">Leaf</tissue>
    </source>
</reference>
<protein>
    <submittedName>
        <fullName evidence="1">Uncharacterized protein</fullName>
    </submittedName>
</protein>